<feature type="transmembrane region" description="Helical" evidence="9">
    <location>
        <begin position="30"/>
        <end position="50"/>
    </location>
</feature>
<dbReference type="GO" id="GO:0000155">
    <property type="term" value="F:phosphorelay sensor kinase activity"/>
    <property type="evidence" value="ECO:0007669"/>
    <property type="project" value="InterPro"/>
</dbReference>
<dbReference type="AlphaFoldDB" id="A0A6V8SKK7"/>
<keyword evidence="6 11" id="KW-0418">Kinase</keyword>
<dbReference type="GO" id="GO:0046983">
    <property type="term" value="F:protein dimerization activity"/>
    <property type="evidence" value="ECO:0007669"/>
    <property type="project" value="InterPro"/>
</dbReference>
<dbReference type="SUPFAM" id="SSF55874">
    <property type="entry name" value="ATPase domain of HSP90 chaperone/DNA topoisomerase II/histidine kinase"/>
    <property type="match status" value="1"/>
</dbReference>
<protein>
    <recommendedName>
        <fullName evidence="2">histidine kinase</fullName>
        <ecNumber evidence="2">2.7.13.3</ecNumber>
    </recommendedName>
</protein>
<feature type="transmembrane region" description="Helical" evidence="9">
    <location>
        <begin position="57"/>
        <end position="78"/>
    </location>
</feature>
<evidence type="ECO:0000256" key="4">
    <source>
        <dbReference type="ARBA" id="ARBA00022679"/>
    </source>
</evidence>
<reference evidence="11 12" key="1">
    <citation type="submission" date="2020-07" db="EMBL/GenBank/DDBJ databases">
        <title>A new beta-1,3-glucan-decomposing anaerobic bacterium isolated from anoxic soil subjected to biological soil disinfestation.</title>
        <authorList>
            <person name="Ueki A."/>
            <person name="Tonouchi A."/>
        </authorList>
    </citation>
    <scope>NUCLEOTIDE SEQUENCE [LARGE SCALE GENOMIC DNA]</scope>
    <source>
        <strain evidence="11 12">TW1</strain>
    </source>
</reference>
<keyword evidence="9" id="KW-0472">Membrane</keyword>
<proteinExistence type="predicted"/>
<dbReference type="InterPro" id="IPR036890">
    <property type="entry name" value="HATPase_C_sf"/>
</dbReference>
<keyword evidence="5" id="KW-0547">Nucleotide-binding</keyword>
<evidence type="ECO:0000256" key="1">
    <source>
        <dbReference type="ARBA" id="ARBA00000085"/>
    </source>
</evidence>
<dbReference type="Gene3D" id="3.30.565.10">
    <property type="entry name" value="Histidine kinase-like ATPase, C-terminal domain"/>
    <property type="match status" value="1"/>
</dbReference>
<evidence type="ECO:0000256" key="6">
    <source>
        <dbReference type="ARBA" id="ARBA00022777"/>
    </source>
</evidence>
<dbReference type="RefSeq" id="WP_183279062.1">
    <property type="nucleotide sequence ID" value="NZ_BLZR01000001.1"/>
</dbReference>
<dbReference type="PANTHER" id="PTHR24421">
    <property type="entry name" value="NITRATE/NITRITE SENSOR PROTEIN NARX-RELATED"/>
    <property type="match status" value="1"/>
</dbReference>
<name>A0A6V8SKK7_9CLOT</name>
<keyword evidence="4" id="KW-0808">Transferase</keyword>
<sequence length="381" mass="43500">MKNRSDYLLLLRVLIIVYCIYDYIEEKVFSTNIVILLLIYIITSVSYYVLIKHKNSIIIPVISIIVILYSSIYINNLFIVLLPCSIYDITKAINLNEIIFSVVSIVMLIIMSVSIQPIYVFIVLLIIMLDSIFTKHFARIDNLLKENDLLREKNYNYTKEIDDLKSYEKQVLYTTQLEERNSLSQKMHDKIGHTIAASLMQLEAAKFIMKSDKDKAEGMIDNSIKVLRDGMDDIRITLRKVKPPTEQLGINRVKMVLEDCTKGTELKYSLVYTGDLNKIKYSHWSLIIESIKESLTNTIKYSNASNVEVAIDVLNKVIRVFVKDNGSGIINVKKGLGLSGIEQRCIDAGGNALFDGSDGFAVTLLLPILKEREHEYKTSNM</sequence>
<evidence type="ECO:0000256" key="9">
    <source>
        <dbReference type="SAM" id="Phobius"/>
    </source>
</evidence>
<evidence type="ECO:0000256" key="3">
    <source>
        <dbReference type="ARBA" id="ARBA00022553"/>
    </source>
</evidence>
<dbReference type="PANTHER" id="PTHR24421:SF10">
    <property type="entry name" value="NITRATE_NITRITE SENSOR PROTEIN NARQ"/>
    <property type="match status" value="1"/>
</dbReference>
<evidence type="ECO:0000313" key="11">
    <source>
        <dbReference type="EMBL" id="GFP77697.1"/>
    </source>
</evidence>
<dbReference type="EMBL" id="BLZR01000001">
    <property type="protein sequence ID" value="GFP77697.1"/>
    <property type="molecule type" value="Genomic_DNA"/>
</dbReference>
<gene>
    <name evidence="11" type="ORF">bsdtw1_03857</name>
</gene>
<keyword evidence="3" id="KW-0597">Phosphoprotein</keyword>
<keyword evidence="8" id="KW-0902">Two-component regulatory system</keyword>
<keyword evidence="12" id="KW-1185">Reference proteome</keyword>
<evidence type="ECO:0000256" key="5">
    <source>
        <dbReference type="ARBA" id="ARBA00022741"/>
    </source>
</evidence>
<dbReference type="CDD" id="cd16917">
    <property type="entry name" value="HATPase_UhpB-NarQ-NarX-like"/>
    <property type="match status" value="1"/>
</dbReference>
<keyword evidence="9" id="KW-1133">Transmembrane helix</keyword>
<evidence type="ECO:0000256" key="7">
    <source>
        <dbReference type="ARBA" id="ARBA00022840"/>
    </source>
</evidence>
<keyword evidence="7" id="KW-0067">ATP-binding</keyword>
<dbReference type="Proteomes" id="UP000580568">
    <property type="component" value="Unassembled WGS sequence"/>
</dbReference>
<evidence type="ECO:0000259" key="10">
    <source>
        <dbReference type="Pfam" id="PF07730"/>
    </source>
</evidence>
<keyword evidence="9" id="KW-0812">Transmembrane</keyword>
<dbReference type="Gene3D" id="1.20.5.1930">
    <property type="match status" value="1"/>
</dbReference>
<dbReference type="InterPro" id="IPR011712">
    <property type="entry name" value="Sig_transdc_His_kin_sub3_dim/P"/>
</dbReference>
<accession>A0A6V8SKK7</accession>
<comment type="caution">
    <text evidence="11">The sequence shown here is derived from an EMBL/GenBank/DDBJ whole genome shotgun (WGS) entry which is preliminary data.</text>
</comment>
<evidence type="ECO:0000256" key="2">
    <source>
        <dbReference type="ARBA" id="ARBA00012438"/>
    </source>
</evidence>
<feature type="transmembrane region" description="Helical" evidence="9">
    <location>
        <begin position="98"/>
        <end position="129"/>
    </location>
</feature>
<dbReference type="Pfam" id="PF07730">
    <property type="entry name" value="HisKA_3"/>
    <property type="match status" value="1"/>
</dbReference>
<evidence type="ECO:0000313" key="12">
    <source>
        <dbReference type="Proteomes" id="UP000580568"/>
    </source>
</evidence>
<dbReference type="GO" id="GO:0016020">
    <property type="term" value="C:membrane"/>
    <property type="evidence" value="ECO:0007669"/>
    <property type="project" value="InterPro"/>
</dbReference>
<organism evidence="11 12">
    <name type="scientific">Clostridium fungisolvens</name>
    <dbReference type="NCBI Taxonomy" id="1604897"/>
    <lineage>
        <taxon>Bacteria</taxon>
        <taxon>Bacillati</taxon>
        <taxon>Bacillota</taxon>
        <taxon>Clostridia</taxon>
        <taxon>Eubacteriales</taxon>
        <taxon>Clostridiaceae</taxon>
        <taxon>Clostridium</taxon>
    </lineage>
</organism>
<feature type="domain" description="Signal transduction histidine kinase subgroup 3 dimerisation and phosphoacceptor" evidence="10">
    <location>
        <begin position="179"/>
        <end position="245"/>
    </location>
</feature>
<evidence type="ECO:0000256" key="8">
    <source>
        <dbReference type="ARBA" id="ARBA00023012"/>
    </source>
</evidence>
<dbReference type="InterPro" id="IPR050482">
    <property type="entry name" value="Sensor_HK_TwoCompSys"/>
</dbReference>
<comment type="catalytic activity">
    <reaction evidence="1">
        <text>ATP + protein L-histidine = ADP + protein N-phospho-L-histidine.</text>
        <dbReference type="EC" id="2.7.13.3"/>
    </reaction>
</comment>
<feature type="transmembrane region" description="Helical" evidence="9">
    <location>
        <begin position="7"/>
        <end position="24"/>
    </location>
</feature>
<dbReference type="GO" id="GO:0005524">
    <property type="term" value="F:ATP binding"/>
    <property type="evidence" value="ECO:0007669"/>
    <property type="project" value="UniProtKB-KW"/>
</dbReference>
<dbReference type="EC" id="2.7.13.3" evidence="2"/>